<feature type="domain" description="Integrase catalytic" evidence="2">
    <location>
        <begin position="29"/>
        <end position="203"/>
    </location>
</feature>
<name>A0A1Y1IT49_KLENI</name>
<dbReference type="GO" id="GO:0003676">
    <property type="term" value="F:nucleic acid binding"/>
    <property type="evidence" value="ECO:0007669"/>
    <property type="project" value="InterPro"/>
</dbReference>
<dbReference type="GO" id="GO:0015074">
    <property type="term" value="P:DNA integration"/>
    <property type="evidence" value="ECO:0007669"/>
    <property type="project" value="InterPro"/>
</dbReference>
<dbReference type="Gene3D" id="3.30.420.10">
    <property type="entry name" value="Ribonuclease H-like superfamily/Ribonuclease H"/>
    <property type="match status" value="1"/>
</dbReference>
<accession>A0A1Y1IT49</accession>
<evidence type="ECO:0000313" key="4">
    <source>
        <dbReference type="Proteomes" id="UP000054558"/>
    </source>
</evidence>
<dbReference type="AlphaFoldDB" id="A0A1Y1IT49"/>
<keyword evidence="4" id="KW-1185">Reference proteome</keyword>
<gene>
    <name evidence="3" type="ORF">KFL_010250010</name>
</gene>
<feature type="region of interest" description="Disordered" evidence="1">
    <location>
        <begin position="161"/>
        <end position="184"/>
    </location>
</feature>
<dbReference type="OrthoDB" id="1433105at2759"/>
<dbReference type="InterPro" id="IPR052160">
    <property type="entry name" value="Gypsy_RT_Integrase-like"/>
</dbReference>
<sequence length="264" mass="28967">MYGQVQHEVAACTVCDRVKATFDVKDPELKPLPIMGMFYRWGVDVCKMPRKSDDGNRYVVVMVEHFTKWIELRAIPAKKAKHVAAAFRDVLTRFGAPAEVVTDQGREFEGEFDELMIALSHGATCSRGARGTQSAAAEGVAGAGGSSLAAPSRVAALQAAAHGRTTQKEQTRLKQQHPLVNPPPRVHVALSWSKPASSWRRKQPTLFSHDGYAKDYVGKLNRVKTFITNGDGTVVKLWKTHTHANATSIVTRTGLHSRPSIEGR</sequence>
<dbReference type="InterPro" id="IPR012337">
    <property type="entry name" value="RNaseH-like_sf"/>
</dbReference>
<evidence type="ECO:0000259" key="2">
    <source>
        <dbReference type="PROSITE" id="PS50994"/>
    </source>
</evidence>
<reference evidence="3 4" key="1">
    <citation type="journal article" date="2014" name="Nat. Commun.">
        <title>Klebsormidium flaccidum genome reveals primary factors for plant terrestrial adaptation.</title>
        <authorList>
            <person name="Hori K."/>
            <person name="Maruyama F."/>
            <person name="Fujisawa T."/>
            <person name="Togashi T."/>
            <person name="Yamamoto N."/>
            <person name="Seo M."/>
            <person name="Sato S."/>
            <person name="Yamada T."/>
            <person name="Mori H."/>
            <person name="Tajima N."/>
            <person name="Moriyama T."/>
            <person name="Ikeuchi M."/>
            <person name="Watanabe M."/>
            <person name="Wada H."/>
            <person name="Kobayashi K."/>
            <person name="Saito M."/>
            <person name="Masuda T."/>
            <person name="Sasaki-Sekimoto Y."/>
            <person name="Mashiguchi K."/>
            <person name="Awai K."/>
            <person name="Shimojima M."/>
            <person name="Masuda S."/>
            <person name="Iwai M."/>
            <person name="Nobusawa T."/>
            <person name="Narise T."/>
            <person name="Kondo S."/>
            <person name="Saito H."/>
            <person name="Sato R."/>
            <person name="Murakawa M."/>
            <person name="Ihara Y."/>
            <person name="Oshima-Yamada Y."/>
            <person name="Ohtaka K."/>
            <person name="Satoh M."/>
            <person name="Sonobe K."/>
            <person name="Ishii M."/>
            <person name="Ohtani R."/>
            <person name="Kanamori-Sato M."/>
            <person name="Honoki R."/>
            <person name="Miyazaki D."/>
            <person name="Mochizuki H."/>
            <person name="Umetsu J."/>
            <person name="Higashi K."/>
            <person name="Shibata D."/>
            <person name="Kamiya Y."/>
            <person name="Sato N."/>
            <person name="Nakamura Y."/>
            <person name="Tabata S."/>
            <person name="Ida S."/>
            <person name="Kurokawa K."/>
            <person name="Ohta H."/>
        </authorList>
    </citation>
    <scope>NUCLEOTIDE SEQUENCE [LARGE SCALE GENOMIC DNA]</scope>
    <source>
        <strain evidence="3 4">NIES-2285</strain>
    </source>
</reference>
<protein>
    <recommendedName>
        <fullName evidence="2">Integrase catalytic domain-containing protein</fullName>
    </recommendedName>
</protein>
<evidence type="ECO:0000256" key="1">
    <source>
        <dbReference type="SAM" id="MobiDB-lite"/>
    </source>
</evidence>
<organism evidence="3 4">
    <name type="scientific">Klebsormidium nitens</name>
    <name type="common">Green alga</name>
    <name type="synonym">Ulothrix nitens</name>
    <dbReference type="NCBI Taxonomy" id="105231"/>
    <lineage>
        <taxon>Eukaryota</taxon>
        <taxon>Viridiplantae</taxon>
        <taxon>Streptophyta</taxon>
        <taxon>Klebsormidiophyceae</taxon>
        <taxon>Klebsormidiales</taxon>
        <taxon>Klebsormidiaceae</taxon>
        <taxon>Klebsormidium</taxon>
    </lineage>
</organism>
<dbReference type="EMBL" id="DF237974">
    <property type="protein sequence ID" value="GAQ92481.1"/>
    <property type="molecule type" value="Genomic_DNA"/>
</dbReference>
<dbReference type="Pfam" id="PF00665">
    <property type="entry name" value="rve"/>
    <property type="match status" value="1"/>
</dbReference>
<dbReference type="PROSITE" id="PS50994">
    <property type="entry name" value="INTEGRASE"/>
    <property type="match status" value="1"/>
</dbReference>
<dbReference type="InterPro" id="IPR001584">
    <property type="entry name" value="Integrase_cat-core"/>
</dbReference>
<dbReference type="PANTHER" id="PTHR47266">
    <property type="entry name" value="ENDONUCLEASE-RELATED"/>
    <property type="match status" value="1"/>
</dbReference>
<dbReference type="InterPro" id="IPR036397">
    <property type="entry name" value="RNaseH_sf"/>
</dbReference>
<evidence type="ECO:0000313" key="3">
    <source>
        <dbReference type="EMBL" id="GAQ92481.1"/>
    </source>
</evidence>
<dbReference type="SUPFAM" id="SSF53098">
    <property type="entry name" value="Ribonuclease H-like"/>
    <property type="match status" value="1"/>
</dbReference>
<proteinExistence type="predicted"/>
<dbReference type="Proteomes" id="UP000054558">
    <property type="component" value="Unassembled WGS sequence"/>
</dbReference>